<proteinExistence type="predicted"/>
<dbReference type="PANTHER" id="PTHR28058">
    <property type="entry name" value="37S RIBOSOMAL PROTEIN MRP51, MITOCHONDRIAL"/>
    <property type="match status" value="1"/>
</dbReference>
<sequence length="507" mass="55342">MAARSVSPGGALLRASRVFSIPQPLPTPKGDLSAGAVFNSDTATLPHPTHLSITTPQAALKRGDWGFKRPLPLRSTTKTSTPFIRVKSIDTFEHVTEFGSSADHTLSLLKWHEMGVPLSTPIKQTSTSSFKLDDTRSGKSVFEDSIDTIAPVDGMVKGKDDARWKFSGPWLAGLTEGDFNEYVHKEVRRRKVDFRLFLRTACANQATQNQQRRATEEGEDIEALLPVKPSDITDEQLTDYIKTLRRDRTTLNKHIRSFLDLPPAPHFRIPEESWNDPNSPLSMVFAGEDADYQATSDSPYAESGPPKTHPSAGLSYSRTASHTFNHPLYGPQKYQPPVQARVVMPKKAAVGSFAPILGVGGFAVDIPVGESSFKNNPRHSKAAQSMSGIDAIDPDAVGGSKAWVHARHARIDSKGRVILNVTKADPESIAVKEGRVGDIPTEFIKPLPMRPSFISRNSGASSYGGGYGLGPRDFKGKAEGKRIEKADLDAVKELADFVDNHEKGNVE</sequence>
<dbReference type="Proteomes" id="UP000785200">
    <property type="component" value="Unassembled WGS sequence"/>
</dbReference>
<evidence type="ECO:0000313" key="3">
    <source>
        <dbReference type="Proteomes" id="UP000785200"/>
    </source>
</evidence>
<comment type="caution">
    <text evidence="2">The sequence shown here is derived from an EMBL/GenBank/DDBJ whole genome shotgun (WGS) entry which is preliminary data.</text>
</comment>
<protein>
    <submittedName>
        <fullName evidence="2">Small ribosomal subunit bS1m</fullName>
    </submittedName>
</protein>
<dbReference type="EMBL" id="VNKQ01000002">
    <property type="protein sequence ID" value="KAG0653018.1"/>
    <property type="molecule type" value="Genomic_DNA"/>
</dbReference>
<keyword evidence="3" id="KW-1185">Reference proteome</keyword>
<name>A0A9P6VRS9_9HELO</name>
<dbReference type="GO" id="GO:0070124">
    <property type="term" value="P:mitochondrial translational initiation"/>
    <property type="evidence" value="ECO:0007669"/>
    <property type="project" value="TreeGrafter"/>
</dbReference>
<accession>A0A9P6VRS9</accession>
<feature type="region of interest" description="Disordered" evidence="1">
    <location>
        <begin position="292"/>
        <end position="315"/>
    </location>
</feature>
<dbReference type="GO" id="GO:0003735">
    <property type="term" value="F:structural constituent of ribosome"/>
    <property type="evidence" value="ECO:0007669"/>
    <property type="project" value="TreeGrafter"/>
</dbReference>
<dbReference type="GO" id="GO:0005763">
    <property type="term" value="C:mitochondrial small ribosomal subunit"/>
    <property type="evidence" value="ECO:0007669"/>
    <property type="project" value="TreeGrafter"/>
</dbReference>
<evidence type="ECO:0000256" key="1">
    <source>
        <dbReference type="SAM" id="MobiDB-lite"/>
    </source>
</evidence>
<dbReference type="OrthoDB" id="3913595at2759"/>
<dbReference type="InterPro" id="IPR016712">
    <property type="entry name" value="Rbsml_bS1m-like"/>
</dbReference>
<evidence type="ECO:0000313" key="2">
    <source>
        <dbReference type="EMBL" id="KAG0653018.1"/>
    </source>
</evidence>
<dbReference type="PANTHER" id="PTHR28058:SF1">
    <property type="entry name" value="SMALL RIBOSOMAL SUBUNIT PROTEIN BS1M"/>
    <property type="match status" value="1"/>
</dbReference>
<dbReference type="AlphaFoldDB" id="A0A9P6VRS9"/>
<reference evidence="2" key="1">
    <citation type="submission" date="2019-07" db="EMBL/GenBank/DDBJ databases">
        <title>Hyphodiscus hymeniophilus genome sequencing and assembly.</title>
        <authorList>
            <person name="Kramer G."/>
            <person name="Nodwell J."/>
        </authorList>
    </citation>
    <scope>NUCLEOTIDE SEQUENCE</scope>
    <source>
        <strain evidence="2">ATCC 34498</strain>
    </source>
</reference>
<gene>
    <name evidence="2" type="ORF">D0Z07_0515</name>
</gene>
<dbReference type="Pfam" id="PF11709">
    <property type="entry name" value="Mit_ribos_Mrp51"/>
    <property type="match status" value="1"/>
</dbReference>
<organism evidence="2 3">
    <name type="scientific">Hyphodiscus hymeniophilus</name>
    <dbReference type="NCBI Taxonomy" id="353542"/>
    <lineage>
        <taxon>Eukaryota</taxon>
        <taxon>Fungi</taxon>
        <taxon>Dikarya</taxon>
        <taxon>Ascomycota</taxon>
        <taxon>Pezizomycotina</taxon>
        <taxon>Leotiomycetes</taxon>
        <taxon>Helotiales</taxon>
        <taxon>Hyphodiscaceae</taxon>
        <taxon>Hyphodiscus</taxon>
    </lineage>
</organism>